<dbReference type="EMBL" id="LSSM01002423">
    <property type="protein sequence ID" value="OMJ21751.1"/>
    <property type="molecule type" value="Genomic_DNA"/>
</dbReference>
<dbReference type="GO" id="GO:0030705">
    <property type="term" value="P:cytoskeleton-dependent intracellular transport"/>
    <property type="evidence" value="ECO:0007669"/>
    <property type="project" value="InterPro"/>
</dbReference>
<name>A0A1R1Y448_9FUNG</name>
<dbReference type="Gene3D" id="1.10.418.10">
    <property type="entry name" value="Calponin-like domain"/>
    <property type="match status" value="1"/>
</dbReference>
<comment type="caution">
    <text evidence="7">The sequence shown here is derived from an EMBL/GenBank/DDBJ whole genome shotgun (WGS) entry which is preliminary data.</text>
</comment>
<evidence type="ECO:0000256" key="1">
    <source>
        <dbReference type="ARBA" id="ARBA00004496"/>
    </source>
</evidence>
<organism evidence="7 8">
    <name type="scientific">Smittium culicis</name>
    <dbReference type="NCBI Taxonomy" id="133412"/>
    <lineage>
        <taxon>Eukaryota</taxon>
        <taxon>Fungi</taxon>
        <taxon>Fungi incertae sedis</taxon>
        <taxon>Zoopagomycota</taxon>
        <taxon>Kickxellomycotina</taxon>
        <taxon>Harpellomycetes</taxon>
        <taxon>Harpellales</taxon>
        <taxon>Legeriomycetaceae</taxon>
        <taxon>Smittium</taxon>
    </lineage>
</organism>
<dbReference type="GO" id="GO:0031122">
    <property type="term" value="P:cytoplasmic microtubule organization"/>
    <property type="evidence" value="ECO:0007669"/>
    <property type="project" value="TreeGrafter"/>
</dbReference>
<dbReference type="GO" id="GO:0051959">
    <property type="term" value="F:dynein light intermediate chain binding"/>
    <property type="evidence" value="ECO:0007669"/>
    <property type="project" value="TreeGrafter"/>
</dbReference>
<feature type="region of interest" description="Disordered" evidence="5">
    <location>
        <begin position="815"/>
        <end position="847"/>
    </location>
</feature>
<feature type="coiled-coil region" evidence="4">
    <location>
        <begin position="198"/>
        <end position="232"/>
    </location>
</feature>
<gene>
    <name evidence="7" type="ORF">AYI69_g5689</name>
</gene>
<evidence type="ECO:0000259" key="6">
    <source>
        <dbReference type="PROSITE" id="PS50021"/>
    </source>
</evidence>
<evidence type="ECO:0000256" key="2">
    <source>
        <dbReference type="ARBA" id="ARBA00022490"/>
    </source>
</evidence>
<dbReference type="InterPro" id="IPR001715">
    <property type="entry name" value="CH_dom"/>
</dbReference>
<feature type="region of interest" description="Disordered" evidence="5">
    <location>
        <begin position="718"/>
        <end position="741"/>
    </location>
</feature>
<dbReference type="SUPFAM" id="SSF116907">
    <property type="entry name" value="Hook domain"/>
    <property type="match status" value="1"/>
</dbReference>
<accession>A0A1R1Y448</accession>
<dbReference type="InterPro" id="IPR043936">
    <property type="entry name" value="HOOK_N"/>
</dbReference>
<dbReference type="InterPro" id="IPR036872">
    <property type="entry name" value="CH_dom_sf"/>
</dbReference>
<evidence type="ECO:0000313" key="8">
    <source>
        <dbReference type="Proteomes" id="UP000187429"/>
    </source>
</evidence>
<dbReference type="CDD" id="cd22211">
    <property type="entry name" value="HkD_SF"/>
    <property type="match status" value="1"/>
</dbReference>
<feature type="region of interest" description="Disordered" evidence="5">
    <location>
        <begin position="497"/>
        <end position="516"/>
    </location>
</feature>
<feature type="compositionally biased region" description="Polar residues" evidence="5">
    <location>
        <begin position="170"/>
        <end position="180"/>
    </location>
</feature>
<dbReference type="PROSITE" id="PS50021">
    <property type="entry name" value="CH"/>
    <property type="match status" value="1"/>
</dbReference>
<proteinExistence type="predicted"/>
<dbReference type="Pfam" id="PF19047">
    <property type="entry name" value="HOOK_N"/>
    <property type="match status" value="1"/>
</dbReference>
<evidence type="ECO:0000256" key="4">
    <source>
        <dbReference type="SAM" id="Coils"/>
    </source>
</evidence>
<feature type="coiled-coil region" evidence="4">
    <location>
        <begin position="750"/>
        <end position="777"/>
    </location>
</feature>
<dbReference type="GO" id="GO:0005815">
    <property type="term" value="C:microtubule organizing center"/>
    <property type="evidence" value="ECO:0007669"/>
    <property type="project" value="TreeGrafter"/>
</dbReference>
<dbReference type="PANTHER" id="PTHR18947:SF28">
    <property type="entry name" value="GIRDIN, ISOFORM A"/>
    <property type="match status" value="1"/>
</dbReference>
<dbReference type="GO" id="GO:0008017">
    <property type="term" value="F:microtubule binding"/>
    <property type="evidence" value="ECO:0007669"/>
    <property type="project" value="TreeGrafter"/>
</dbReference>
<feature type="coiled-coil region" evidence="4">
    <location>
        <begin position="396"/>
        <end position="451"/>
    </location>
</feature>
<keyword evidence="3 4" id="KW-0175">Coiled coil</keyword>
<feature type="region of interest" description="Disordered" evidence="5">
    <location>
        <begin position="163"/>
        <end position="189"/>
    </location>
</feature>
<feature type="compositionally biased region" description="Polar residues" evidence="5">
    <location>
        <begin position="830"/>
        <end position="847"/>
    </location>
</feature>
<feature type="domain" description="Calponin-homology (CH)" evidence="6">
    <location>
        <begin position="7"/>
        <end position="120"/>
    </location>
</feature>
<evidence type="ECO:0000256" key="5">
    <source>
        <dbReference type="SAM" id="MobiDB-lite"/>
    </source>
</evidence>
<evidence type="ECO:0000256" key="3">
    <source>
        <dbReference type="ARBA" id="ARBA00023054"/>
    </source>
</evidence>
<dbReference type="GO" id="GO:0005737">
    <property type="term" value="C:cytoplasm"/>
    <property type="evidence" value="ECO:0007669"/>
    <property type="project" value="UniProtKB-SubCell"/>
</dbReference>
<dbReference type="PANTHER" id="PTHR18947">
    <property type="entry name" value="HOOK PROTEINS"/>
    <property type="match status" value="1"/>
</dbReference>
<dbReference type="Proteomes" id="UP000187429">
    <property type="component" value="Unassembled WGS sequence"/>
</dbReference>
<sequence>MDLNFPSDPEIGFIQWVNTFKNLSKNVTSISDLSDGVVLFEICSDIDPKWFRIIRSTDVGDNWVFKYNNLKKLYRLLLAYCEEILLFPSSNIPDPDLDSIAKENSSMELIKVASLVLTAAVNCEKKNDYISGIMTLSEENQGLLMVAIEKTMTLLDSPIAETSKYGPSSPIDQNAKSSYPDNNSSNQNDMNSVLQAELLAQIEKNNSLKDNLEKLASEADSWRKKFQEEKHNRIELSNQLEEYIGSEQNPDASNIQNNKPDLLLKAELDALRSDLDKSESQRNELSVQLQEAILKSNKMNSEILNQKNLLSELNRLKDQEQEHLHVLEKLNKNENIIEKYRQKLEQSSDYKKKLLLTESMLKKETAAKSELEAKYISLVSNREGSSSFNPNSVDSLSKLESQLNLATIHISELEKKISAIELEKQKLVKSAEDAKHYAQDIEEKYRDLELTSGIHSNFLEDHSSPRNSTVKNSLGDVFGENPVQLLEEISKLKQELEQSKKENLQHKKNSEQEHLESWVEGANKEKQEADNKVSELQKLVDSLNSQIATLKQESQQKIKTLELELSSSSSELGETKSKLNEANDKINSLFSELNGSIRQIESLEAQLSESTGKLSEAQSALTQLQEYKEKQTKAVKEFKLAQNDNENLASWYSDLQAQLDEKDKIIKQLSGSNTNVLEINKDLLELKEKLQLSRQESHNNSLHLQKAKAVIKDLNSELERLKNSSSPTSRDLSSGKMSGNSIEPHLKDQLNLLKSQIESKQEQIAHLQQKNKEIVEQKGFEGRLISSAWFYVTRKLEKNSGFGMSTVEKTMGQASGYASGGPSGQRGSIAYQNQQMPGGAGNRSNDVNSWLETQRNALDKQIYNKR</sequence>
<feature type="coiled-coil region" evidence="4">
    <location>
        <begin position="268"/>
        <end position="347"/>
    </location>
</feature>
<keyword evidence="2" id="KW-0963">Cytoplasm</keyword>
<protein>
    <submittedName>
        <fullName evidence="7">Protein Hook-like protein</fullName>
    </submittedName>
</protein>
<keyword evidence="8" id="KW-1185">Reference proteome</keyword>
<feature type="compositionally biased region" description="Polar residues" evidence="5">
    <location>
        <begin position="723"/>
        <end position="741"/>
    </location>
</feature>
<reference evidence="8" key="1">
    <citation type="submission" date="2017-01" db="EMBL/GenBank/DDBJ databases">
        <authorList>
            <person name="Wang Y."/>
            <person name="White M."/>
            <person name="Kvist S."/>
            <person name="Moncalvo J.-M."/>
        </authorList>
    </citation>
    <scope>NUCLEOTIDE SEQUENCE [LARGE SCALE GENOMIC DNA]</scope>
    <source>
        <strain evidence="8">ID-206-W2</strain>
    </source>
</reference>
<evidence type="ECO:0000313" key="7">
    <source>
        <dbReference type="EMBL" id="OMJ21751.1"/>
    </source>
</evidence>
<dbReference type="Gene3D" id="1.10.287.1490">
    <property type="match status" value="1"/>
</dbReference>
<dbReference type="OrthoDB" id="49395at2759"/>
<dbReference type="AlphaFoldDB" id="A0A1R1Y448"/>
<comment type="subcellular location">
    <subcellularLocation>
        <location evidence="1">Cytoplasm</location>
    </subcellularLocation>
</comment>